<dbReference type="Proteomes" id="UP001201449">
    <property type="component" value="Unassembled WGS sequence"/>
</dbReference>
<dbReference type="PANTHER" id="PTHR43713">
    <property type="entry name" value="GLUTAMATE-1-SEMIALDEHYDE 2,1-AMINOMUTASE"/>
    <property type="match status" value="1"/>
</dbReference>
<evidence type="ECO:0000313" key="3">
    <source>
        <dbReference type="EMBL" id="MCF1750922.1"/>
    </source>
</evidence>
<sequence>MSCYKEKYRDYLERYCKWKLPLTRVWNDEQRNILTNHRSIAGISSDQKHFSYTPVAESFDGAKFMDIDGNEYIDITMGFGVHMFGHNPKFISEAIASVNQGSWGLGPYYDEMRKLALSIRSLTGVERLSFFNTGTEAIMVAIRTARAFTQKNKIVVFKGAYNGHNDSTLVFKTDPMSGLPLALIPGVPMSSQADSILLDFNSPASIEFIRLHQNEIAAVLTEPVQSRNPGCHPAQFLHDLRDVTNEGNIVLIIDEIITGFRIAPGGAQKYFGVTGDLVTYGKVIGGGMPIGILGGKSSIMDLIDGGEWKFEDESLPKSRKTFIAGTFCNHPLSVAAANAVASKLLEEGENICHGLNQLTANFVYDLNTWMSHHKIGISCAHFGSLFRLEVPSTAKLFFHHLLLEGLYVWEGKTSFFSTAHKAVEITEVTKIIKKCALLMKASGYFQTALTQTEEGTVQCAEKHEINVSMNIGVAIKIDGFIDPDMLEMAFKYTVLSEESLYHRITPDIVVRKEVTHLSQLDPLLQKFIDEEKGCCGFGLLMVFSNGNLLCYAMVSDRRVVDGWSMKILLMRSLNVYHCLRKGIKLPDFPVSNLLGVQPNKNELAEIRVSPMSKVSYSENIDYESLRKAARNLGVSTLEYLSELFAISFREIFEPNADEVIIGSPFATTERRGHKEQIGSFTVIDSHRYHFDKNYPSQRPRRSQRVSDGARPNLILNLDKIESPISGEGFLLRPVAIDPSYIRYDIVINLMIGGPDGLLIDIKWRSDFYQESLMHSFARYLLQVLTNNNVFVQTHRQ</sequence>
<dbReference type="InterPro" id="IPR015422">
    <property type="entry name" value="PyrdxlP-dep_Trfase_small"/>
</dbReference>
<dbReference type="SUPFAM" id="SSF52777">
    <property type="entry name" value="CoA-dependent acyltransferases"/>
    <property type="match status" value="1"/>
</dbReference>
<evidence type="ECO:0000256" key="1">
    <source>
        <dbReference type="ARBA" id="ARBA00001933"/>
    </source>
</evidence>
<dbReference type="Pfam" id="PF00202">
    <property type="entry name" value="Aminotran_3"/>
    <property type="match status" value="1"/>
</dbReference>
<evidence type="ECO:0000313" key="4">
    <source>
        <dbReference type="Proteomes" id="UP001201449"/>
    </source>
</evidence>
<comment type="caution">
    <text evidence="3">The sequence shown here is derived from an EMBL/GenBank/DDBJ whole genome shotgun (WGS) entry which is preliminary data.</text>
</comment>
<dbReference type="InterPro" id="IPR049704">
    <property type="entry name" value="Aminotrans_3_PPA_site"/>
</dbReference>
<proteinExistence type="predicted"/>
<keyword evidence="4" id="KW-1185">Reference proteome</keyword>
<keyword evidence="3" id="KW-0808">Transferase</keyword>
<dbReference type="InterPro" id="IPR015421">
    <property type="entry name" value="PyrdxlP-dep_Trfase_major"/>
</dbReference>
<organism evidence="3 4">
    <name type="scientific">Mariniradius sediminis</name>
    <dbReference type="NCBI Taxonomy" id="2909237"/>
    <lineage>
        <taxon>Bacteria</taxon>
        <taxon>Pseudomonadati</taxon>
        <taxon>Bacteroidota</taxon>
        <taxon>Cytophagia</taxon>
        <taxon>Cytophagales</taxon>
        <taxon>Cyclobacteriaceae</taxon>
        <taxon>Mariniradius</taxon>
    </lineage>
</organism>
<dbReference type="RefSeq" id="WP_234860977.1">
    <property type="nucleotide sequence ID" value="NZ_JAKEVZ010000005.1"/>
</dbReference>
<dbReference type="SUPFAM" id="SSF53383">
    <property type="entry name" value="PLP-dependent transferases"/>
    <property type="match status" value="1"/>
</dbReference>
<name>A0ABS9BTA5_9BACT</name>
<dbReference type="Gene3D" id="3.90.1150.10">
    <property type="entry name" value="Aspartate Aminotransferase, domain 1"/>
    <property type="match status" value="1"/>
</dbReference>
<reference evidence="3 4" key="1">
    <citation type="submission" date="2022-01" db="EMBL/GenBank/DDBJ databases">
        <title>Mariniradius saccharolyticus sp. nov., isolated from sediment of a river.</title>
        <authorList>
            <person name="Liu H."/>
        </authorList>
    </citation>
    <scope>NUCLEOTIDE SEQUENCE [LARGE SCALE GENOMIC DNA]</scope>
    <source>
        <strain evidence="3 4">RY-2</strain>
    </source>
</reference>
<dbReference type="InterPro" id="IPR005814">
    <property type="entry name" value="Aminotrans_3"/>
</dbReference>
<protein>
    <submittedName>
        <fullName evidence="3">Aminotransferase class III-fold pyridoxal phosphate-dependent enzyme</fullName>
    </submittedName>
</protein>
<accession>A0ABS9BTA5</accession>
<keyword evidence="2" id="KW-0663">Pyridoxal phosphate</keyword>
<gene>
    <name evidence="3" type="ORF">L0U89_07540</name>
</gene>
<comment type="cofactor">
    <cofactor evidence="1">
        <name>pyridoxal 5'-phosphate</name>
        <dbReference type="ChEBI" id="CHEBI:597326"/>
    </cofactor>
</comment>
<dbReference type="PANTHER" id="PTHR43713:SF3">
    <property type="entry name" value="GLUTAMATE-1-SEMIALDEHYDE 2,1-AMINOMUTASE 1, CHLOROPLASTIC-RELATED"/>
    <property type="match status" value="1"/>
</dbReference>
<dbReference type="EMBL" id="JAKEVZ010000005">
    <property type="protein sequence ID" value="MCF1750922.1"/>
    <property type="molecule type" value="Genomic_DNA"/>
</dbReference>
<keyword evidence="3" id="KW-0032">Aminotransferase</keyword>
<dbReference type="PROSITE" id="PS00600">
    <property type="entry name" value="AA_TRANSFER_CLASS_3"/>
    <property type="match status" value="1"/>
</dbReference>
<dbReference type="InterPro" id="IPR015424">
    <property type="entry name" value="PyrdxlP-dep_Trfase"/>
</dbReference>
<dbReference type="Gene3D" id="3.40.640.10">
    <property type="entry name" value="Type I PLP-dependent aspartate aminotransferase-like (Major domain)"/>
    <property type="match status" value="1"/>
</dbReference>
<evidence type="ECO:0000256" key="2">
    <source>
        <dbReference type="ARBA" id="ARBA00022898"/>
    </source>
</evidence>
<dbReference type="GO" id="GO:0008483">
    <property type="term" value="F:transaminase activity"/>
    <property type="evidence" value="ECO:0007669"/>
    <property type="project" value="UniProtKB-KW"/>
</dbReference>